<keyword evidence="2" id="KW-0808">Transferase</keyword>
<feature type="compositionally biased region" description="Low complexity" evidence="1">
    <location>
        <begin position="17"/>
        <end position="29"/>
    </location>
</feature>
<dbReference type="Proteomes" id="UP000251714">
    <property type="component" value="Unassembled WGS sequence"/>
</dbReference>
<dbReference type="AlphaFoldDB" id="A0A365MKG4"/>
<proteinExistence type="predicted"/>
<dbReference type="EMBL" id="PKMI01000094">
    <property type="protein sequence ID" value="RBA08938.1"/>
    <property type="molecule type" value="Genomic_DNA"/>
</dbReference>
<evidence type="ECO:0000313" key="3">
    <source>
        <dbReference type="Proteomes" id="UP000251714"/>
    </source>
</evidence>
<evidence type="ECO:0000256" key="1">
    <source>
        <dbReference type="SAM" id="MobiDB-lite"/>
    </source>
</evidence>
<dbReference type="GO" id="GO:0016301">
    <property type="term" value="F:kinase activity"/>
    <property type="evidence" value="ECO:0007669"/>
    <property type="project" value="UniProtKB-KW"/>
</dbReference>
<sequence>MSWKLTKKLKETHLGQSLSPFSRSPSTSTITEKEKDGQASGAVTPTTENAIAASEAMTQAPVVKPPKPGILVVTLHEGQGFSLPEQHRSAFASSHQGSMSSSNALGMSGSVRPGSSQRVAGSFVNGSNRPHSSAGGFNGIPTNHGRISGKYMPYALLDFDKVQVFVNSVDGNPENPLWAGGNTQYKFDVSRVTELNQFQGFSYNRPIAGLGDAGGSVKDPSFVGSLTDNR</sequence>
<protein>
    <submittedName>
        <fullName evidence="2">AGC/AKT protein kinase</fullName>
    </submittedName>
</protein>
<feature type="compositionally biased region" description="Polar residues" evidence="1">
    <location>
        <begin position="95"/>
        <end position="105"/>
    </location>
</feature>
<keyword evidence="2" id="KW-0418">Kinase</keyword>
<comment type="caution">
    <text evidence="2">The sequence shown here is derived from an EMBL/GenBank/DDBJ whole genome shotgun (WGS) entry which is preliminary data.</text>
</comment>
<name>A0A365MKG4_GIBIN</name>
<gene>
    <name evidence="2" type="ORF">FPRO05_07218</name>
</gene>
<reference evidence="2 3" key="1">
    <citation type="submission" date="2017-12" db="EMBL/GenBank/DDBJ databases">
        <title>Genome sequence of the mycotoxigenic crop pathogen Fusarium proliferatum, strain ITEM 2341 from Date Palm.</title>
        <authorList>
            <person name="Almiman B.F."/>
            <person name="Shittu T.A."/>
            <person name="Muthumeenakshi S."/>
            <person name="Baroncelli R."/>
            <person name="Sreenivasaprasada S."/>
        </authorList>
    </citation>
    <scope>NUCLEOTIDE SEQUENCE [LARGE SCALE GENOMIC DNA]</scope>
    <source>
        <strain evidence="2 3">ITEM 2341</strain>
    </source>
</reference>
<evidence type="ECO:0000313" key="2">
    <source>
        <dbReference type="EMBL" id="RBA08938.1"/>
    </source>
</evidence>
<feature type="region of interest" description="Disordered" evidence="1">
    <location>
        <begin position="95"/>
        <end position="117"/>
    </location>
</feature>
<dbReference type="CDD" id="cd11651">
    <property type="entry name" value="YPK1_N_like"/>
    <property type="match status" value="1"/>
</dbReference>
<feature type="region of interest" description="Disordered" evidence="1">
    <location>
        <begin position="1"/>
        <end position="45"/>
    </location>
</feature>
<accession>A0A365MKG4</accession>
<organism evidence="2 3">
    <name type="scientific">Gibberella intermedia</name>
    <name type="common">Bulb rot disease fungus</name>
    <name type="synonym">Fusarium proliferatum</name>
    <dbReference type="NCBI Taxonomy" id="948311"/>
    <lineage>
        <taxon>Eukaryota</taxon>
        <taxon>Fungi</taxon>
        <taxon>Dikarya</taxon>
        <taxon>Ascomycota</taxon>
        <taxon>Pezizomycotina</taxon>
        <taxon>Sordariomycetes</taxon>
        <taxon>Hypocreomycetidae</taxon>
        <taxon>Hypocreales</taxon>
        <taxon>Nectriaceae</taxon>
        <taxon>Fusarium</taxon>
        <taxon>Fusarium fujikuroi species complex</taxon>
    </lineage>
</organism>